<dbReference type="Pfam" id="PF10442">
    <property type="entry name" value="FIST_C"/>
    <property type="match status" value="1"/>
</dbReference>
<dbReference type="InterPro" id="IPR019494">
    <property type="entry name" value="FIST_C"/>
</dbReference>
<organism evidence="3 4">
    <name type="scientific">Pelomonas baiyunensis</name>
    <dbReference type="NCBI Taxonomy" id="3299026"/>
    <lineage>
        <taxon>Bacteria</taxon>
        <taxon>Pseudomonadati</taxon>
        <taxon>Pseudomonadota</taxon>
        <taxon>Betaproteobacteria</taxon>
        <taxon>Burkholderiales</taxon>
        <taxon>Sphaerotilaceae</taxon>
        <taxon>Roseateles</taxon>
    </lineage>
</organism>
<dbReference type="InterPro" id="IPR013702">
    <property type="entry name" value="FIST_domain_N"/>
</dbReference>
<dbReference type="PANTHER" id="PTHR40252">
    <property type="entry name" value="BLR0328 PROTEIN"/>
    <property type="match status" value="1"/>
</dbReference>
<dbReference type="Proteomes" id="UP001606303">
    <property type="component" value="Unassembled WGS sequence"/>
</dbReference>
<sequence length="373" mass="38577">MRVEQQVFRGVPTSVDLGFLAGGWAQLILVFASPGWLQALQAPLAQAAPAAVRMGCCTAGEISSRGVSDDTAVVTAVSFDRVQVRAAVTRLAGMADAQAAGERLAQGLPADGLRAVLLLSQGVGINGSALLQGMKGVLGGVPIAGGLAGDVSFQATWVLTPEGLSQDQLVAVGLYGDALQFDFGCYGGWTPFGPARKVTRSEHNVLYELDGEPALEIYKRYLGSHAQGLPGSGLLFPFAMLGEDDQEVGLVRTILGVNEAEGSVTLAGDIDPDGYLRLMHASTDALVDGAGTAAQQSATPRSGPGLALLVSCVGRKLVMGDRVDEEVEAVADVFGPGVTLTGFYSNGEVSPAGTLLDCKLHNQTMTIARLHEA</sequence>
<evidence type="ECO:0000313" key="4">
    <source>
        <dbReference type="Proteomes" id="UP001606303"/>
    </source>
</evidence>
<dbReference type="EMBL" id="JBIGIB010000003">
    <property type="protein sequence ID" value="MFG6467205.1"/>
    <property type="molecule type" value="Genomic_DNA"/>
</dbReference>
<reference evidence="3 4" key="1">
    <citation type="submission" date="2024-08" db="EMBL/GenBank/DDBJ databases">
        <authorList>
            <person name="Lu H."/>
        </authorList>
    </citation>
    <scope>NUCLEOTIDE SEQUENCE [LARGE SCALE GENOMIC DNA]</scope>
    <source>
        <strain evidence="3 4">BYS87W</strain>
    </source>
</reference>
<gene>
    <name evidence="3" type="ORF">ACG01O_11350</name>
</gene>
<evidence type="ECO:0000259" key="2">
    <source>
        <dbReference type="SMART" id="SM01204"/>
    </source>
</evidence>
<dbReference type="SMART" id="SM00897">
    <property type="entry name" value="FIST"/>
    <property type="match status" value="1"/>
</dbReference>
<evidence type="ECO:0000259" key="1">
    <source>
        <dbReference type="SMART" id="SM00897"/>
    </source>
</evidence>
<dbReference type="RefSeq" id="WP_394384581.1">
    <property type="nucleotide sequence ID" value="NZ_JBIGIB010000003.1"/>
</dbReference>
<dbReference type="Pfam" id="PF08495">
    <property type="entry name" value="FIST"/>
    <property type="match status" value="1"/>
</dbReference>
<dbReference type="SMART" id="SM01204">
    <property type="entry name" value="FIST_C"/>
    <property type="match status" value="1"/>
</dbReference>
<accession>A0ABW7GZZ8</accession>
<feature type="domain" description="FIST" evidence="1">
    <location>
        <begin position="23"/>
        <end position="213"/>
    </location>
</feature>
<dbReference type="PANTHER" id="PTHR40252:SF2">
    <property type="entry name" value="BLR0328 PROTEIN"/>
    <property type="match status" value="1"/>
</dbReference>
<protein>
    <submittedName>
        <fullName evidence="3">FIST signal transduction protein</fullName>
    </submittedName>
</protein>
<name>A0ABW7GZZ8_9BURK</name>
<proteinExistence type="predicted"/>
<evidence type="ECO:0000313" key="3">
    <source>
        <dbReference type="EMBL" id="MFG6467205.1"/>
    </source>
</evidence>
<keyword evidence="4" id="KW-1185">Reference proteome</keyword>
<feature type="domain" description="FIST C-domain" evidence="2">
    <location>
        <begin position="214"/>
        <end position="352"/>
    </location>
</feature>
<comment type="caution">
    <text evidence="3">The sequence shown here is derived from an EMBL/GenBank/DDBJ whole genome shotgun (WGS) entry which is preliminary data.</text>
</comment>